<proteinExistence type="predicted"/>
<gene>
    <name evidence="1" type="ORF">ATO12_16600</name>
</gene>
<comment type="caution">
    <text evidence="1">The sequence shown here is derived from an EMBL/GenBank/DDBJ whole genome shotgun (WGS) entry which is preliminary data.</text>
</comment>
<evidence type="ECO:0000313" key="2">
    <source>
        <dbReference type="Proteomes" id="UP000023541"/>
    </source>
</evidence>
<evidence type="ECO:0008006" key="3">
    <source>
        <dbReference type="Google" id="ProtNLM"/>
    </source>
</evidence>
<accession>A0A023BU72</accession>
<keyword evidence="2" id="KW-1185">Reference proteome</keyword>
<name>A0A023BU72_9FLAO</name>
<dbReference type="STRING" id="1317122.ATO12_16600"/>
<reference evidence="1 2" key="1">
    <citation type="submission" date="2014-04" db="EMBL/GenBank/DDBJ databases">
        <title>Aquimarina sp. 22II-S11-z7 Genome Sequencing.</title>
        <authorList>
            <person name="Lai Q."/>
        </authorList>
    </citation>
    <scope>NUCLEOTIDE SEQUENCE [LARGE SCALE GENOMIC DNA]</scope>
    <source>
        <strain evidence="1 2">22II-S11-z7</strain>
    </source>
</reference>
<organism evidence="1 2">
    <name type="scientific">Aquimarina atlantica</name>
    <dbReference type="NCBI Taxonomy" id="1317122"/>
    <lineage>
        <taxon>Bacteria</taxon>
        <taxon>Pseudomonadati</taxon>
        <taxon>Bacteroidota</taxon>
        <taxon>Flavobacteriia</taxon>
        <taxon>Flavobacteriales</taxon>
        <taxon>Flavobacteriaceae</taxon>
        <taxon>Aquimarina</taxon>
    </lineage>
</organism>
<protein>
    <recommendedName>
        <fullName evidence="3">Helix-turn-helix type 11 domain-containing protein</fullName>
    </recommendedName>
</protein>
<dbReference type="AlphaFoldDB" id="A0A023BU72"/>
<dbReference type="OrthoDB" id="1163801at2"/>
<dbReference type="eggNOG" id="COG2378">
    <property type="taxonomic scope" value="Bacteria"/>
</dbReference>
<dbReference type="Proteomes" id="UP000023541">
    <property type="component" value="Unassembled WGS sequence"/>
</dbReference>
<sequence length="92" mass="10506">MGIIIKHIKTIERIDQLTRLQATGSPEQLASRLGISKTKLYRIIDLMKELNAPICYDVAIQSYIYVEEVGFKFGFYSKEQNSNTRSHLASVL</sequence>
<dbReference type="EMBL" id="AQRA01000005">
    <property type="protein sequence ID" value="EZH73557.1"/>
    <property type="molecule type" value="Genomic_DNA"/>
</dbReference>
<evidence type="ECO:0000313" key="1">
    <source>
        <dbReference type="EMBL" id="EZH73557.1"/>
    </source>
</evidence>
<dbReference type="RefSeq" id="WP_051575794.1">
    <property type="nucleotide sequence ID" value="NZ_AQRA01000005.1"/>
</dbReference>